<dbReference type="InterPro" id="IPR027417">
    <property type="entry name" value="P-loop_NTPase"/>
</dbReference>
<dbReference type="Proteomes" id="UP000434412">
    <property type="component" value="Unassembled WGS sequence"/>
</dbReference>
<dbReference type="InterPro" id="IPR017871">
    <property type="entry name" value="ABC_transporter-like_CS"/>
</dbReference>
<dbReference type="CDD" id="cd03230">
    <property type="entry name" value="ABC_DR_subfamily_A"/>
    <property type="match status" value="1"/>
</dbReference>
<gene>
    <name evidence="2" type="ORF">GO793_16505</name>
    <name evidence="3" type="ORF">GO941_17495</name>
</gene>
<dbReference type="SUPFAM" id="SSF52540">
    <property type="entry name" value="P-loop containing nucleoside triphosphate hydrolases"/>
    <property type="match status" value="1"/>
</dbReference>
<dbReference type="InterPro" id="IPR003439">
    <property type="entry name" value="ABC_transporter-like_ATP-bd"/>
</dbReference>
<dbReference type="PANTHER" id="PTHR43038:SF3">
    <property type="entry name" value="ABC TRANSPORTER G FAMILY MEMBER 20 ISOFORM X1"/>
    <property type="match status" value="1"/>
</dbReference>
<keyword evidence="3" id="KW-0547">Nucleotide-binding</keyword>
<reference evidence="4 5" key="1">
    <citation type="submission" date="2019-11" db="EMBL/GenBank/DDBJ databases">
        <title>Implementation of targeted gown and glove precautions to prevent Staphylococcus aureus acquisition in community-based nursing homes.</title>
        <authorList>
            <person name="Stine O.C."/>
        </authorList>
    </citation>
    <scope>NUCLEOTIDE SEQUENCE [LARGE SCALE GENOMIC DNA]</scope>
    <source>
        <strain evidence="3 5">S_2023.LVRQ.AN</strain>
        <strain evidence="2 4">S_4031.LGMP.AI</strain>
    </source>
</reference>
<dbReference type="RefSeq" id="WP_156982643.1">
    <property type="nucleotide sequence ID" value="NZ_JAUBXV010000521.1"/>
</dbReference>
<dbReference type="AlphaFoldDB" id="A0A6B0B4H7"/>
<evidence type="ECO:0000313" key="3">
    <source>
        <dbReference type="EMBL" id="MVL47229.1"/>
    </source>
</evidence>
<name>A0A6B0B4H7_STAAU</name>
<organism evidence="3 5">
    <name type="scientific">Staphylococcus aureus</name>
    <dbReference type="NCBI Taxonomy" id="1280"/>
    <lineage>
        <taxon>Bacteria</taxon>
        <taxon>Bacillati</taxon>
        <taxon>Bacillota</taxon>
        <taxon>Bacilli</taxon>
        <taxon>Bacillales</taxon>
        <taxon>Staphylococcaceae</taxon>
        <taxon>Staphylococcus</taxon>
    </lineage>
</organism>
<dbReference type="Proteomes" id="UP000433366">
    <property type="component" value="Unassembled WGS sequence"/>
</dbReference>
<evidence type="ECO:0000313" key="5">
    <source>
        <dbReference type="Proteomes" id="UP000434412"/>
    </source>
</evidence>
<dbReference type="PANTHER" id="PTHR43038">
    <property type="entry name" value="ATP-BINDING CASSETTE, SUB-FAMILY H, MEMBER 1"/>
    <property type="match status" value="1"/>
</dbReference>
<dbReference type="EMBL" id="WPVZ01000979">
    <property type="protein sequence ID" value="MVL47229.1"/>
    <property type="molecule type" value="Genomic_DNA"/>
</dbReference>
<dbReference type="GO" id="GO:0016887">
    <property type="term" value="F:ATP hydrolysis activity"/>
    <property type="evidence" value="ECO:0007669"/>
    <property type="project" value="InterPro"/>
</dbReference>
<evidence type="ECO:0000259" key="1">
    <source>
        <dbReference type="PROSITE" id="PS50893"/>
    </source>
</evidence>
<protein>
    <submittedName>
        <fullName evidence="3">ATP-binding cassette domain-containing protein</fullName>
    </submittedName>
</protein>
<dbReference type="Pfam" id="PF00005">
    <property type="entry name" value="ABC_tran"/>
    <property type="match status" value="1"/>
</dbReference>
<comment type="caution">
    <text evidence="3">The sequence shown here is derived from an EMBL/GenBank/DDBJ whole genome shotgun (WGS) entry which is preliminary data.</text>
</comment>
<dbReference type="PROSITE" id="PS00211">
    <property type="entry name" value="ABC_TRANSPORTER_1"/>
    <property type="match status" value="1"/>
</dbReference>
<evidence type="ECO:0000313" key="4">
    <source>
        <dbReference type="Proteomes" id="UP000433366"/>
    </source>
</evidence>
<sequence>MIEINNLTKRYRNKQIFHHLSMSFDSNRLTILLGDNGAGKSTLLRMIAGIEKANNGSITYFGEKWNQRQIQNHIGYVPQDIALFEHMTVAENIKFFKSLCKTPISNTTINEYLQQLNFDDTSAKVSTLSGGNKRKINILVGLLGQPQILILDEPTVGIDLKSRHDIHQLLNIMKSKCLIILTTHH</sequence>
<feature type="domain" description="ABC transporter" evidence="1">
    <location>
        <begin position="2"/>
        <end position="185"/>
    </location>
</feature>
<dbReference type="GO" id="GO:0005524">
    <property type="term" value="F:ATP binding"/>
    <property type="evidence" value="ECO:0007669"/>
    <property type="project" value="UniProtKB-KW"/>
</dbReference>
<dbReference type="EMBL" id="WPRH01000917">
    <property type="protein sequence ID" value="MVI57443.1"/>
    <property type="molecule type" value="Genomic_DNA"/>
</dbReference>
<dbReference type="Gene3D" id="3.40.50.300">
    <property type="entry name" value="P-loop containing nucleotide triphosphate hydrolases"/>
    <property type="match status" value="1"/>
</dbReference>
<dbReference type="PROSITE" id="PS50893">
    <property type="entry name" value="ABC_TRANSPORTER_2"/>
    <property type="match status" value="1"/>
</dbReference>
<feature type="non-terminal residue" evidence="3">
    <location>
        <position position="185"/>
    </location>
</feature>
<evidence type="ECO:0000313" key="2">
    <source>
        <dbReference type="EMBL" id="MVI57443.1"/>
    </source>
</evidence>
<keyword evidence="3" id="KW-0067">ATP-binding</keyword>
<proteinExistence type="predicted"/>
<accession>A0A6B0B4H7</accession>